<evidence type="ECO:0000256" key="4">
    <source>
        <dbReference type="ARBA" id="ARBA00022448"/>
    </source>
</evidence>
<evidence type="ECO:0000256" key="2">
    <source>
        <dbReference type="ARBA" id="ARBA00005882"/>
    </source>
</evidence>
<keyword evidence="13" id="KW-1185">Reference proteome</keyword>
<evidence type="ECO:0000313" key="14">
    <source>
        <dbReference type="WBParaSite" id="GPUH_0001333101-mRNA-1"/>
    </source>
</evidence>
<comment type="similarity">
    <text evidence="2 11">Belongs to the complex I NDUFS4 subunit family.</text>
</comment>
<dbReference type="PANTHER" id="PTHR12219:SF8">
    <property type="entry name" value="NADH DEHYDROGENASE [UBIQUINONE] IRON-SULFUR PROTEIN 4, MITOCHONDRIAL"/>
    <property type="match status" value="1"/>
</dbReference>
<dbReference type="Pfam" id="PF04800">
    <property type="entry name" value="NDUS4"/>
    <property type="match status" value="1"/>
</dbReference>
<gene>
    <name evidence="12" type="ORF">GPUH_LOCUS13316</name>
</gene>
<evidence type="ECO:0000313" key="13">
    <source>
        <dbReference type="Proteomes" id="UP000271098"/>
    </source>
</evidence>
<evidence type="ECO:0000256" key="9">
    <source>
        <dbReference type="ARBA" id="ARBA00023128"/>
    </source>
</evidence>
<dbReference type="InterPro" id="IPR006885">
    <property type="entry name" value="NADH_UbQ_FeS_4_mit-like"/>
</dbReference>
<evidence type="ECO:0000256" key="7">
    <source>
        <dbReference type="ARBA" id="ARBA00022946"/>
    </source>
</evidence>
<evidence type="ECO:0000313" key="12">
    <source>
        <dbReference type="EMBL" id="VDN22039.1"/>
    </source>
</evidence>
<reference evidence="14" key="1">
    <citation type="submission" date="2016-06" db="UniProtKB">
        <authorList>
            <consortium name="WormBaseParasite"/>
        </authorList>
    </citation>
    <scope>IDENTIFICATION</scope>
</reference>
<evidence type="ECO:0000256" key="11">
    <source>
        <dbReference type="RuleBase" id="RU367010"/>
    </source>
</evidence>
<evidence type="ECO:0000256" key="5">
    <source>
        <dbReference type="ARBA" id="ARBA00022660"/>
    </source>
</evidence>
<dbReference type="Proteomes" id="UP000271098">
    <property type="component" value="Unassembled WGS sequence"/>
</dbReference>
<keyword evidence="7 11" id="KW-0809">Transit peptide</keyword>
<organism evidence="14">
    <name type="scientific">Gongylonema pulchrum</name>
    <dbReference type="NCBI Taxonomy" id="637853"/>
    <lineage>
        <taxon>Eukaryota</taxon>
        <taxon>Metazoa</taxon>
        <taxon>Ecdysozoa</taxon>
        <taxon>Nematoda</taxon>
        <taxon>Chromadorea</taxon>
        <taxon>Rhabditida</taxon>
        <taxon>Spirurina</taxon>
        <taxon>Spiruromorpha</taxon>
        <taxon>Spiruroidea</taxon>
        <taxon>Gongylonematidae</taxon>
        <taxon>Gongylonema</taxon>
    </lineage>
</organism>
<sequence length="109" mass="13015">MDLIRSRRVRIFRRAREATQQGWANTKSWKIELDNQERWENPLIGWSSTGDPLSNIAMALDFASKEDAIQYCEKNEFSYEVIEPNERKIEPKTYAENFSWNKRTRITNK</sequence>
<dbReference type="GO" id="GO:0022900">
    <property type="term" value="P:electron transport chain"/>
    <property type="evidence" value="ECO:0007669"/>
    <property type="project" value="InterPro"/>
</dbReference>
<keyword evidence="9 11" id="KW-0496">Mitochondrion</keyword>
<comment type="subcellular location">
    <subcellularLocation>
        <location evidence="11">Mitochondrion inner membrane</location>
        <topology evidence="11">Peripheral membrane protein</topology>
        <orientation evidence="11">Matrix side</orientation>
    </subcellularLocation>
</comment>
<proteinExistence type="inferred from homology"/>
<protein>
    <recommendedName>
        <fullName evidence="3 11">NADH dehydrogenase [ubiquinone] iron-sulfur protein 4, mitochondrial</fullName>
    </recommendedName>
</protein>
<keyword evidence="10 11" id="KW-0472">Membrane</keyword>
<keyword evidence="6 11" id="KW-0999">Mitochondrion inner membrane</keyword>
<accession>A0A183DX75</accession>
<evidence type="ECO:0000256" key="8">
    <source>
        <dbReference type="ARBA" id="ARBA00022982"/>
    </source>
</evidence>
<comment type="function">
    <text evidence="1 11">Accessory subunit of the mitochondrial membrane respiratory chain NADH dehydrogenase (Complex I), that is believed not to be involved in catalysis. Complex I functions in the transfer of electrons from NADH to the respiratory chain. The immediate electron acceptor for the enzyme is believed to be ubiquinone.</text>
</comment>
<evidence type="ECO:0000256" key="6">
    <source>
        <dbReference type="ARBA" id="ARBA00022792"/>
    </source>
</evidence>
<dbReference type="AlphaFoldDB" id="A0A183DX75"/>
<dbReference type="WBParaSite" id="GPUH_0001333101-mRNA-1">
    <property type="protein sequence ID" value="GPUH_0001333101-mRNA-1"/>
    <property type="gene ID" value="GPUH_0001333101"/>
</dbReference>
<evidence type="ECO:0000256" key="3">
    <source>
        <dbReference type="ARBA" id="ARBA00015796"/>
    </source>
</evidence>
<keyword evidence="8 11" id="KW-0249">Electron transport</keyword>
<keyword evidence="4 11" id="KW-0813">Transport</keyword>
<reference evidence="12 13" key="2">
    <citation type="submission" date="2018-11" db="EMBL/GenBank/DDBJ databases">
        <authorList>
            <consortium name="Pathogen Informatics"/>
        </authorList>
    </citation>
    <scope>NUCLEOTIDE SEQUENCE [LARGE SCALE GENOMIC DNA]</scope>
</reference>
<evidence type="ECO:0000256" key="1">
    <source>
        <dbReference type="ARBA" id="ARBA00003195"/>
    </source>
</evidence>
<dbReference type="Gene3D" id="3.30.160.190">
    <property type="entry name" value="atu1810 like domain"/>
    <property type="match status" value="1"/>
</dbReference>
<dbReference type="EMBL" id="UYRT01080103">
    <property type="protein sequence ID" value="VDN22039.1"/>
    <property type="molecule type" value="Genomic_DNA"/>
</dbReference>
<evidence type="ECO:0000256" key="10">
    <source>
        <dbReference type="ARBA" id="ARBA00023136"/>
    </source>
</evidence>
<keyword evidence="5 11" id="KW-0679">Respiratory chain</keyword>
<dbReference type="FunFam" id="3.30.160.190:FF:000001">
    <property type="entry name" value="NADH-ubiquinone oxidoreductase 21 kDa subunit mitochondrial"/>
    <property type="match status" value="1"/>
</dbReference>
<dbReference type="PANTHER" id="PTHR12219">
    <property type="entry name" value="NADH-UBIQUINONE OXIDOREDUCTASE"/>
    <property type="match status" value="1"/>
</dbReference>
<dbReference type="InterPro" id="IPR038532">
    <property type="entry name" value="NDUFS4-like_sf"/>
</dbReference>
<dbReference type="GO" id="GO:0005743">
    <property type="term" value="C:mitochondrial inner membrane"/>
    <property type="evidence" value="ECO:0007669"/>
    <property type="project" value="UniProtKB-SubCell"/>
</dbReference>
<name>A0A183DX75_9BILA</name>
<dbReference type="OrthoDB" id="3089at2759"/>